<proteinExistence type="predicted"/>
<accession>A0ABQ9K2V7</accession>
<gene>
    <name evidence="1" type="ORF">NQ317_012551</name>
</gene>
<name>A0ABQ9K2V7_9CUCU</name>
<dbReference type="EMBL" id="JAPWTJ010000040">
    <property type="protein sequence ID" value="KAJ8984332.1"/>
    <property type="molecule type" value="Genomic_DNA"/>
</dbReference>
<protein>
    <submittedName>
        <fullName evidence="1">Uncharacterized protein</fullName>
    </submittedName>
</protein>
<feature type="non-terminal residue" evidence="1">
    <location>
        <position position="1"/>
    </location>
</feature>
<dbReference type="Proteomes" id="UP001162164">
    <property type="component" value="Unassembled WGS sequence"/>
</dbReference>
<comment type="caution">
    <text evidence="1">The sequence shown here is derived from an EMBL/GenBank/DDBJ whole genome shotgun (WGS) entry which is preliminary data.</text>
</comment>
<sequence>ILRFVKGGENYPVFKVSMDFSEFRHTLILQYSVFTRSFYLIEWLNDKGVKIYPILKSLEFWHSSEAA</sequence>
<reference evidence="1" key="1">
    <citation type="journal article" date="2023" name="Insect Mol. Biol.">
        <title>Genome sequencing provides insights into the evolution of gene families encoding plant cell wall-degrading enzymes in longhorned beetles.</title>
        <authorList>
            <person name="Shin N.R."/>
            <person name="Okamura Y."/>
            <person name="Kirsch R."/>
            <person name="Pauchet Y."/>
        </authorList>
    </citation>
    <scope>NUCLEOTIDE SEQUENCE</scope>
    <source>
        <strain evidence="1">MMC_N1</strain>
    </source>
</reference>
<evidence type="ECO:0000313" key="2">
    <source>
        <dbReference type="Proteomes" id="UP001162164"/>
    </source>
</evidence>
<organism evidence="1 2">
    <name type="scientific">Molorchus minor</name>
    <dbReference type="NCBI Taxonomy" id="1323400"/>
    <lineage>
        <taxon>Eukaryota</taxon>
        <taxon>Metazoa</taxon>
        <taxon>Ecdysozoa</taxon>
        <taxon>Arthropoda</taxon>
        <taxon>Hexapoda</taxon>
        <taxon>Insecta</taxon>
        <taxon>Pterygota</taxon>
        <taxon>Neoptera</taxon>
        <taxon>Endopterygota</taxon>
        <taxon>Coleoptera</taxon>
        <taxon>Polyphaga</taxon>
        <taxon>Cucujiformia</taxon>
        <taxon>Chrysomeloidea</taxon>
        <taxon>Cerambycidae</taxon>
        <taxon>Lamiinae</taxon>
        <taxon>Monochamini</taxon>
        <taxon>Molorchus</taxon>
    </lineage>
</organism>
<feature type="non-terminal residue" evidence="1">
    <location>
        <position position="67"/>
    </location>
</feature>
<keyword evidence="2" id="KW-1185">Reference proteome</keyword>
<evidence type="ECO:0000313" key="1">
    <source>
        <dbReference type="EMBL" id="KAJ8984332.1"/>
    </source>
</evidence>